<evidence type="ECO:0000256" key="4">
    <source>
        <dbReference type="ARBA" id="ARBA00022741"/>
    </source>
</evidence>
<dbReference type="FunFam" id="3.30.200.20:FF:000035">
    <property type="entry name" value="Serine/threonine protein kinase Stk1"/>
    <property type="match status" value="1"/>
</dbReference>
<dbReference type="GO" id="GO:0005524">
    <property type="term" value="F:ATP binding"/>
    <property type="evidence" value="ECO:0007669"/>
    <property type="project" value="UniProtKB-UniRule"/>
</dbReference>
<evidence type="ECO:0000256" key="3">
    <source>
        <dbReference type="ARBA" id="ARBA00022679"/>
    </source>
</evidence>
<feature type="domain" description="Protein kinase" evidence="12">
    <location>
        <begin position="10"/>
        <end position="278"/>
    </location>
</feature>
<feature type="domain" description="PASTA" evidence="13">
    <location>
        <begin position="437"/>
        <end position="504"/>
    </location>
</feature>
<dbReference type="Proteomes" id="UP000774000">
    <property type="component" value="Unassembled WGS sequence"/>
</dbReference>
<dbReference type="InterPro" id="IPR000719">
    <property type="entry name" value="Prot_kinase_dom"/>
</dbReference>
<evidence type="ECO:0000256" key="11">
    <source>
        <dbReference type="SAM" id="Phobius"/>
    </source>
</evidence>
<keyword evidence="11" id="KW-1133">Transmembrane helix</keyword>
<keyword evidence="15" id="KW-1185">Reference proteome</keyword>
<dbReference type="AlphaFoldDB" id="A0A939BR14"/>
<evidence type="ECO:0000259" key="12">
    <source>
        <dbReference type="PROSITE" id="PS50011"/>
    </source>
</evidence>
<comment type="catalytic activity">
    <reaction evidence="7">
        <text>L-threonyl-[protein] + ATP = O-phospho-L-threonyl-[protein] + ADP + H(+)</text>
        <dbReference type="Rhea" id="RHEA:46608"/>
        <dbReference type="Rhea" id="RHEA-COMP:11060"/>
        <dbReference type="Rhea" id="RHEA-COMP:11605"/>
        <dbReference type="ChEBI" id="CHEBI:15378"/>
        <dbReference type="ChEBI" id="CHEBI:30013"/>
        <dbReference type="ChEBI" id="CHEBI:30616"/>
        <dbReference type="ChEBI" id="CHEBI:61977"/>
        <dbReference type="ChEBI" id="CHEBI:456216"/>
        <dbReference type="EC" id="2.7.11.1"/>
    </reaction>
</comment>
<evidence type="ECO:0000256" key="8">
    <source>
        <dbReference type="ARBA" id="ARBA00048679"/>
    </source>
</evidence>
<dbReference type="InterPro" id="IPR017441">
    <property type="entry name" value="Protein_kinase_ATP_BS"/>
</dbReference>
<comment type="catalytic activity">
    <reaction evidence="8">
        <text>L-seryl-[protein] + ATP = O-phospho-L-seryl-[protein] + ADP + H(+)</text>
        <dbReference type="Rhea" id="RHEA:17989"/>
        <dbReference type="Rhea" id="RHEA-COMP:9863"/>
        <dbReference type="Rhea" id="RHEA-COMP:11604"/>
        <dbReference type="ChEBI" id="CHEBI:15378"/>
        <dbReference type="ChEBI" id="CHEBI:29999"/>
        <dbReference type="ChEBI" id="CHEBI:30616"/>
        <dbReference type="ChEBI" id="CHEBI:83421"/>
        <dbReference type="ChEBI" id="CHEBI:456216"/>
        <dbReference type="EC" id="2.7.11.1"/>
    </reaction>
</comment>
<dbReference type="SUPFAM" id="SSF54184">
    <property type="entry name" value="Penicillin-binding protein 2x (pbp-2x), c-terminal domain"/>
    <property type="match status" value="1"/>
</dbReference>
<dbReference type="Pfam" id="PF03793">
    <property type="entry name" value="PASTA"/>
    <property type="match status" value="3"/>
</dbReference>
<evidence type="ECO:0000313" key="15">
    <source>
        <dbReference type="Proteomes" id="UP000774000"/>
    </source>
</evidence>
<evidence type="ECO:0000256" key="7">
    <source>
        <dbReference type="ARBA" id="ARBA00047899"/>
    </source>
</evidence>
<dbReference type="FunFam" id="1.10.510.10:FF:000021">
    <property type="entry name" value="Serine/threonine protein kinase"/>
    <property type="match status" value="1"/>
</dbReference>
<dbReference type="NCBIfam" id="NF033483">
    <property type="entry name" value="PknB_PASTA_kin"/>
    <property type="match status" value="1"/>
</dbReference>
<dbReference type="RefSeq" id="WP_204700222.1">
    <property type="nucleotide sequence ID" value="NZ_JAFBDQ010000001.1"/>
</dbReference>
<organism evidence="14 15">
    <name type="scientific">Halanaerobacter jeridensis</name>
    <dbReference type="NCBI Taxonomy" id="706427"/>
    <lineage>
        <taxon>Bacteria</taxon>
        <taxon>Bacillati</taxon>
        <taxon>Bacillota</taxon>
        <taxon>Clostridia</taxon>
        <taxon>Halanaerobiales</taxon>
        <taxon>Halobacteroidaceae</taxon>
        <taxon>Halanaerobacter</taxon>
    </lineage>
</organism>
<proteinExistence type="predicted"/>
<dbReference type="SMART" id="SM00220">
    <property type="entry name" value="S_TKc"/>
    <property type="match status" value="1"/>
</dbReference>
<feature type="compositionally biased region" description="Low complexity" evidence="10">
    <location>
        <begin position="320"/>
        <end position="333"/>
    </location>
</feature>
<dbReference type="InterPro" id="IPR005543">
    <property type="entry name" value="PASTA_dom"/>
</dbReference>
<feature type="transmembrane region" description="Helical" evidence="11">
    <location>
        <begin position="340"/>
        <end position="364"/>
    </location>
</feature>
<keyword evidence="4 9" id="KW-0547">Nucleotide-binding</keyword>
<gene>
    <name evidence="14" type="ORF">JOC47_000340</name>
</gene>
<dbReference type="Gene3D" id="3.30.10.20">
    <property type="match status" value="3"/>
</dbReference>
<evidence type="ECO:0000256" key="5">
    <source>
        <dbReference type="ARBA" id="ARBA00022777"/>
    </source>
</evidence>
<dbReference type="PROSITE" id="PS51178">
    <property type="entry name" value="PASTA"/>
    <property type="match status" value="3"/>
</dbReference>
<evidence type="ECO:0000313" key="14">
    <source>
        <dbReference type="EMBL" id="MBM7555516.1"/>
    </source>
</evidence>
<keyword evidence="11" id="KW-0472">Membrane</keyword>
<keyword evidence="3 14" id="KW-0808">Transferase</keyword>
<keyword evidence="6 9" id="KW-0067">ATP-binding</keyword>
<protein>
    <recommendedName>
        <fullName evidence="1">non-specific serine/threonine protein kinase</fullName>
        <ecNumber evidence="1">2.7.11.1</ecNumber>
    </recommendedName>
</protein>
<dbReference type="PROSITE" id="PS00108">
    <property type="entry name" value="PROTEIN_KINASE_ST"/>
    <property type="match status" value="1"/>
</dbReference>
<feature type="domain" description="PASTA" evidence="13">
    <location>
        <begin position="507"/>
        <end position="574"/>
    </location>
</feature>
<dbReference type="PROSITE" id="PS50011">
    <property type="entry name" value="PROTEIN_KINASE_DOM"/>
    <property type="match status" value="1"/>
</dbReference>
<dbReference type="InterPro" id="IPR008271">
    <property type="entry name" value="Ser/Thr_kinase_AS"/>
</dbReference>
<dbReference type="PANTHER" id="PTHR43289:SF34">
    <property type="entry name" value="SERINE_THREONINE-PROTEIN KINASE YBDM-RELATED"/>
    <property type="match status" value="1"/>
</dbReference>
<dbReference type="GO" id="GO:0004674">
    <property type="term" value="F:protein serine/threonine kinase activity"/>
    <property type="evidence" value="ECO:0007669"/>
    <property type="project" value="UniProtKB-KW"/>
</dbReference>
<evidence type="ECO:0000256" key="1">
    <source>
        <dbReference type="ARBA" id="ARBA00012513"/>
    </source>
</evidence>
<feature type="compositionally biased region" description="Basic and acidic residues" evidence="10">
    <location>
        <begin position="293"/>
        <end position="313"/>
    </location>
</feature>
<dbReference type="InterPro" id="IPR011009">
    <property type="entry name" value="Kinase-like_dom_sf"/>
</dbReference>
<dbReference type="EC" id="2.7.11.1" evidence="1"/>
<dbReference type="EMBL" id="JAFBDQ010000001">
    <property type="protein sequence ID" value="MBM7555516.1"/>
    <property type="molecule type" value="Genomic_DNA"/>
</dbReference>
<dbReference type="CDD" id="cd06577">
    <property type="entry name" value="PASTA_pknB"/>
    <property type="match status" value="3"/>
</dbReference>
<feature type="binding site" evidence="9">
    <location>
        <position position="39"/>
    </location>
    <ligand>
        <name>ATP</name>
        <dbReference type="ChEBI" id="CHEBI:30616"/>
    </ligand>
</feature>
<dbReference type="Gene3D" id="1.10.510.10">
    <property type="entry name" value="Transferase(Phosphotransferase) domain 1"/>
    <property type="match status" value="1"/>
</dbReference>
<dbReference type="CDD" id="cd14014">
    <property type="entry name" value="STKc_PknB_like"/>
    <property type="match status" value="1"/>
</dbReference>
<comment type="caution">
    <text evidence="14">The sequence shown here is derived from an EMBL/GenBank/DDBJ whole genome shotgun (WGS) entry which is preliminary data.</text>
</comment>
<dbReference type="PROSITE" id="PS00107">
    <property type="entry name" value="PROTEIN_KINASE_ATP"/>
    <property type="match status" value="1"/>
</dbReference>
<evidence type="ECO:0000256" key="10">
    <source>
        <dbReference type="SAM" id="MobiDB-lite"/>
    </source>
</evidence>
<keyword evidence="5 14" id="KW-0418">Kinase</keyword>
<name>A0A939BR14_9FIRM</name>
<evidence type="ECO:0000256" key="2">
    <source>
        <dbReference type="ARBA" id="ARBA00022527"/>
    </source>
</evidence>
<dbReference type="SUPFAM" id="SSF56112">
    <property type="entry name" value="Protein kinase-like (PK-like)"/>
    <property type="match status" value="1"/>
</dbReference>
<evidence type="ECO:0000256" key="9">
    <source>
        <dbReference type="PROSITE-ProRule" id="PRU10141"/>
    </source>
</evidence>
<keyword evidence="2" id="KW-0723">Serine/threonine-protein kinase</keyword>
<accession>A0A939BR14</accession>
<dbReference type="Pfam" id="PF00069">
    <property type="entry name" value="Pkinase"/>
    <property type="match status" value="1"/>
</dbReference>
<sequence>MIGKLLNNRYKLVEKIGTGGMAIVYRAEDRHLSREVAVKILQPQFADNDKAVKRFRHEAKSVASLNHPNIINIFDIGQDDETEYIIMEYITGQDLKEKINQEGKLPTAQAIRIIEEVCQALIKAHRNNIVHCDIKPHNILLTSDERVKVTDFGIAQAVTDATMEQTDSIIGSAHYLSPEQARGSRVTTKSDLYSLGIVLYELVTGKLPFEGENSVSVALKHVKDKPPSPLKYNGDLSPQLVDIIMKSLAKKPSERYNSANEFLRDLKELDESLDHSEISNQETMIISPEEMEAEKTKVQRKTNDIKDLDKTDLESEQNNDKNNTQNTKQPQTKSKQKNSLSFWTVALTLVVLGVALLGIAYYFYLDYVTVPKVTVPNVVGQSFSNAEKTLEKEGLKLEVYYKTYSSETPKNHVISQSPKPKETVRKKRVISLVISKGAELSVVPDFKGISLRKVKVELDKKDLVLGTVEREYSPEVEEGRVISQTPAVDKKVKSKTKVDLVVSKGPEPQKIGVPNLVGLKKEEAVEKLRAENLILGQVTQRKSLNYYAGRVIAQQPASGAEVVEGSTMKLIISSGIRNPYDSEVRKSNINIEVTPGQDKEVKIVVQDDNGQRIVYQKVHQSGATVYEEIITVGPAILRVYFNDKLVSEKTIR</sequence>
<feature type="domain" description="PASTA" evidence="13">
    <location>
        <begin position="369"/>
        <end position="436"/>
    </location>
</feature>
<keyword evidence="11" id="KW-0812">Transmembrane</keyword>
<dbReference type="SMART" id="SM00740">
    <property type="entry name" value="PASTA"/>
    <property type="match status" value="3"/>
</dbReference>
<feature type="region of interest" description="Disordered" evidence="10">
    <location>
        <begin position="273"/>
        <end position="335"/>
    </location>
</feature>
<evidence type="ECO:0000256" key="6">
    <source>
        <dbReference type="ARBA" id="ARBA00022840"/>
    </source>
</evidence>
<evidence type="ECO:0000259" key="13">
    <source>
        <dbReference type="PROSITE" id="PS51178"/>
    </source>
</evidence>
<reference evidence="14" key="1">
    <citation type="submission" date="2021-01" db="EMBL/GenBank/DDBJ databases">
        <title>Genomic Encyclopedia of Type Strains, Phase IV (KMG-IV): sequencing the most valuable type-strain genomes for metagenomic binning, comparative biology and taxonomic classification.</title>
        <authorList>
            <person name="Goeker M."/>
        </authorList>
    </citation>
    <scope>NUCLEOTIDE SEQUENCE</scope>
    <source>
        <strain evidence="14">DSM 23230</strain>
    </source>
</reference>
<dbReference type="PANTHER" id="PTHR43289">
    <property type="entry name" value="MITOGEN-ACTIVATED PROTEIN KINASE KINASE KINASE 20-RELATED"/>
    <property type="match status" value="1"/>
</dbReference>
<dbReference type="Gene3D" id="3.30.200.20">
    <property type="entry name" value="Phosphorylase Kinase, domain 1"/>
    <property type="match status" value="1"/>
</dbReference>